<organism evidence="6 7">
    <name type="scientific">Pseudothermotoga lettingae (strain ATCC BAA-301 / DSM 14385 / NBRC 107922 / TMO)</name>
    <name type="common">Thermotoga lettingae</name>
    <dbReference type="NCBI Taxonomy" id="416591"/>
    <lineage>
        <taxon>Bacteria</taxon>
        <taxon>Thermotogati</taxon>
        <taxon>Thermotogota</taxon>
        <taxon>Thermotogae</taxon>
        <taxon>Thermotogales</taxon>
        <taxon>Thermotogaceae</taxon>
        <taxon>Pseudothermotoga</taxon>
    </lineage>
</organism>
<name>A8F8F8_PSELT</name>
<dbReference type="AlphaFoldDB" id="A8F8F8"/>
<keyword evidence="2" id="KW-0328">Glycosyltransferase</keyword>
<evidence type="ECO:0000259" key="5">
    <source>
        <dbReference type="Pfam" id="PF00535"/>
    </source>
</evidence>
<dbReference type="SUPFAM" id="SSF53448">
    <property type="entry name" value="Nucleotide-diphospho-sugar transferases"/>
    <property type="match status" value="1"/>
</dbReference>
<dbReference type="OrthoDB" id="9766971at2"/>
<dbReference type="EMBL" id="CP000812">
    <property type="protein sequence ID" value="ABV34442.1"/>
    <property type="molecule type" value="Genomic_DNA"/>
</dbReference>
<evidence type="ECO:0000256" key="1">
    <source>
        <dbReference type="ARBA" id="ARBA00006739"/>
    </source>
</evidence>
<dbReference type="eggNOG" id="COG1215">
    <property type="taxonomic scope" value="Bacteria"/>
</dbReference>
<dbReference type="GO" id="GO:0016757">
    <property type="term" value="F:glycosyltransferase activity"/>
    <property type="evidence" value="ECO:0007669"/>
    <property type="project" value="UniProtKB-KW"/>
</dbReference>
<keyword evidence="4" id="KW-0472">Membrane</keyword>
<reference evidence="6 7" key="1">
    <citation type="submission" date="2007-08" db="EMBL/GenBank/DDBJ databases">
        <title>Complete sequence of Thermotoga lettingae TMO.</title>
        <authorList>
            <consortium name="US DOE Joint Genome Institute"/>
            <person name="Copeland A."/>
            <person name="Lucas S."/>
            <person name="Lapidus A."/>
            <person name="Barry K."/>
            <person name="Glavina del Rio T."/>
            <person name="Dalin E."/>
            <person name="Tice H."/>
            <person name="Pitluck S."/>
            <person name="Foster B."/>
            <person name="Bruce D."/>
            <person name="Schmutz J."/>
            <person name="Larimer F."/>
            <person name="Land M."/>
            <person name="Hauser L."/>
            <person name="Kyrpides N."/>
            <person name="Mikhailova N."/>
            <person name="Nelson K."/>
            <person name="Gogarten J.P."/>
            <person name="Noll K."/>
            <person name="Richardson P."/>
        </authorList>
    </citation>
    <scope>NUCLEOTIDE SEQUENCE [LARGE SCALE GENOMIC DNA]</scope>
    <source>
        <strain evidence="7">ATCC BAA-301 / DSM 14385 / NBRC 107922 / TMO</strain>
    </source>
</reference>
<evidence type="ECO:0000313" key="7">
    <source>
        <dbReference type="Proteomes" id="UP000002016"/>
    </source>
</evidence>
<reference evidence="6 7" key="2">
    <citation type="journal article" date="2009" name="Proc. Natl. Acad. Sci. U.S.A.">
        <title>On the chimeric nature, thermophilic origin, and phylogenetic placement of the Thermotogales.</title>
        <authorList>
            <person name="Zhaxybayeva O."/>
            <person name="Swithers K.S."/>
            <person name="Lapierre P."/>
            <person name="Fournier G.P."/>
            <person name="Bickhart D.M."/>
            <person name="DeBoy R.T."/>
            <person name="Nelson K.E."/>
            <person name="Nesbo C.L."/>
            <person name="Doolittle W.F."/>
            <person name="Gogarten J.P."/>
            <person name="Noll K.M."/>
        </authorList>
    </citation>
    <scope>NUCLEOTIDE SEQUENCE [LARGE SCALE GENOMIC DNA]</scope>
    <source>
        <strain evidence="7">ATCC BAA-301 / DSM 14385 / NBRC 107922 / TMO</strain>
    </source>
</reference>
<dbReference type="Proteomes" id="UP000002016">
    <property type="component" value="Chromosome"/>
</dbReference>
<dbReference type="RefSeq" id="WP_012003918.1">
    <property type="nucleotide sequence ID" value="NC_009828.1"/>
</dbReference>
<dbReference type="PANTHER" id="PTHR43630:SF1">
    <property type="entry name" value="POLY-BETA-1,6-N-ACETYL-D-GLUCOSAMINE SYNTHASE"/>
    <property type="match status" value="1"/>
</dbReference>
<evidence type="ECO:0000313" key="6">
    <source>
        <dbReference type="EMBL" id="ABV34442.1"/>
    </source>
</evidence>
<dbReference type="Gene3D" id="3.90.550.10">
    <property type="entry name" value="Spore Coat Polysaccharide Biosynthesis Protein SpsA, Chain A"/>
    <property type="match status" value="1"/>
</dbReference>
<feature type="transmembrane region" description="Helical" evidence="4">
    <location>
        <begin position="302"/>
        <end position="328"/>
    </location>
</feature>
<feature type="transmembrane region" description="Helical" evidence="4">
    <location>
        <begin position="252"/>
        <end position="282"/>
    </location>
</feature>
<sequence length="335" mass="38449">MKFPKVSVIIPARNEEKFIEECIRSLMNTSYPEEKIEILVVDGVSEDGTRSVVEKMMEKNKCVKLIENLKKRKSPGLNIGIKHAAGDVILIADAHSTYPKDYILKNVQNLLNSDAHCVGGMINVKPRSDTVKAKAIAYVLSHPFGTGGAKYRLKIEKPEYVDTVPFGCYRKEVFDKLEGFNENLHRNMDIEFNLRMIRNGYKIKLFPDIVIDYYARDNYRDLWNNNFANGYWVMMSNLYSKRPFSLRHTVPMAFLIFLVFGAMLSIFSIFFTFYLSIVGLYIAIGCYLSVKAAFRLKFAEAFFHTLFSFWVLHLSYGAGSVCGAIKLLSEKLKRR</sequence>
<dbReference type="InterPro" id="IPR029044">
    <property type="entry name" value="Nucleotide-diphossugar_trans"/>
</dbReference>
<dbReference type="InterPro" id="IPR001173">
    <property type="entry name" value="Glyco_trans_2-like"/>
</dbReference>
<keyword evidence="3 6" id="KW-0808">Transferase</keyword>
<dbReference type="STRING" id="416591.Tlet_1888"/>
<proteinExistence type="inferred from homology"/>
<protein>
    <submittedName>
        <fullName evidence="6">Glycosyl transferase family 2</fullName>
    </submittedName>
</protein>
<gene>
    <name evidence="6" type="ordered locus">Tlet_1888</name>
</gene>
<evidence type="ECO:0000256" key="2">
    <source>
        <dbReference type="ARBA" id="ARBA00022676"/>
    </source>
</evidence>
<dbReference type="PANTHER" id="PTHR43630">
    <property type="entry name" value="POLY-BETA-1,6-N-ACETYL-D-GLUCOSAMINE SYNTHASE"/>
    <property type="match status" value="1"/>
</dbReference>
<accession>A8F8F8</accession>
<dbReference type="HOGENOM" id="CLU_025996_19_0_0"/>
<evidence type="ECO:0000256" key="3">
    <source>
        <dbReference type="ARBA" id="ARBA00022679"/>
    </source>
</evidence>
<dbReference type="CDD" id="cd02525">
    <property type="entry name" value="Succinoglycan_BP_ExoA"/>
    <property type="match status" value="1"/>
</dbReference>
<dbReference type="Pfam" id="PF00535">
    <property type="entry name" value="Glycos_transf_2"/>
    <property type="match status" value="1"/>
</dbReference>
<dbReference type="KEGG" id="tle:Tlet_1888"/>
<keyword evidence="4" id="KW-1133">Transmembrane helix</keyword>
<comment type="similarity">
    <text evidence="1">Belongs to the glycosyltransferase 2 family.</text>
</comment>
<dbReference type="CAZy" id="GT2">
    <property type="family name" value="Glycosyltransferase Family 2"/>
</dbReference>
<feature type="domain" description="Glycosyltransferase 2-like" evidence="5">
    <location>
        <begin position="7"/>
        <end position="176"/>
    </location>
</feature>
<evidence type="ECO:0000256" key="4">
    <source>
        <dbReference type="SAM" id="Phobius"/>
    </source>
</evidence>
<keyword evidence="7" id="KW-1185">Reference proteome</keyword>
<keyword evidence="4" id="KW-0812">Transmembrane</keyword>